<dbReference type="PANTHER" id="PTHR43382:SF2">
    <property type="entry name" value="BIFUNCTIONAL GLUTAMATE_PROLINE--TRNA LIGASE"/>
    <property type="match status" value="1"/>
</dbReference>
<protein>
    <recommendedName>
        <fullName evidence="1">proline--tRNA ligase</fullName>
        <ecNumber evidence="1">6.1.1.15</ecNumber>
    </recommendedName>
</protein>
<evidence type="ECO:0000256" key="1">
    <source>
        <dbReference type="ARBA" id="ARBA00012831"/>
    </source>
</evidence>
<evidence type="ECO:0000256" key="5">
    <source>
        <dbReference type="ARBA" id="ARBA00022917"/>
    </source>
</evidence>
<dbReference type="GO" id="GO:0005524">
    <property type="term" value="F:ATP binding"/>
    <property type="evidence" value="ECO:0007669"/>
    <property type="project" value="UniProtKB-KW"/>
</dbReference>
<evidence type="ECO:0000256" key="6">
    <source>
        <dbReference type="ARBA" id="ARBA00023146"/>
    </source>
</evidence>
<dbReference type="Gene3D" id="3.40.50.800">
    <property type="entry name" value="Anticodon-binding domain"/>
    <property type="match status" value="1"/>
</dbReference>
<dbReference type="InterPro" id="IPR017449">
    <property type="entry name" value="Pro-tRNA_synth_II"/>
</dbReference>
<evidence type="ECO:0000313" key="9">
    <source>
        <dbReference type="EMBL" id="ORZ31564.1"/>
    </source>
</evidence>
<dbReference type="Pfam" id="PF09180">
    <property type="entry name" value="ProRS-C_1"/>
    <property type="match status" value="1"/>
</dbReference>
<dbReference type="SUPFAM" id="SSF64586">
    <property type="entry name" value="C-terminal domain of ProRS"/>
    <property type="match status" value="1"/>
</dbReference>
<dbReference type="GO" id="GO:0017101">
    <property type="term" value="C:aminoacyl-tRNA synthetase multienzyme complex"/>
    <property type="evidence" value="ECO:0007669"/>
    <property type="project" value="TreeGrafter"/>
</dbReference>
<reference evidence="9 10" key="1">
    <citation type="submission" date="2016-07" db="EMBL/GenBank/DDBJ databases">
        <title>Pervasive Adenine N6-methylation of Active Genes in Fungi.</title>
        <authorList>
            <consortium name="DOE Joint Genome Institute"/>
            <person name="Mondo S.J."/>
            <person name="Dannebaum R.O."/>
            <person name="Kuo R.C."/>
            <person name="Labutti K."/>
            <person name="Haridas S."/>
            <person name="Kuo A."/>
            <person name="Salamov A."/>
            <person name="Ahrendt S.R."/>
            <person name="Lipzen A."/>
            <person name="Sullivan W."/>
            <person name="Andreopoulos W.B."/>
            <person name="Clum A."/>
            <person name="Lindquist E."/>
            <person name="Daum C."/>
            <person name="Ramamoorthy G.K."/>
            <person name="Gryganskyi A."/>
            <person name="Culley D."/>
            <person name="Magnuson J.K."/>
            <person name="James T.Y."/>
            <person name="O'Malley M.A."/>
            <person name="Stajich J.E."/>
            <person name="Spatafora J.W."/>
            <person name="Visel A."/>
            <person name="Grigoriev I.V."/>
        </authorList>
    </citation>
    <scope>NUCLEOTIDE SEQUENCE [LARGE SCALE GENOMIC DNA]</scope>
    <source>
        <strain evidence="9 10">PL171</strain>
    </source>
</reference>
<dbReference type="InterPro" id="IPR036621">
    <property type="entry name" value="Anticodon-bd_dom_sf"/>
</dbReference>
<keyword evidence="5" id="KW-0648">Protein biosynthesis</keyword>
<proteinExistence type="predicted"/>
<dbReference type="OrthoDB" id="1350766at2759"/>
<keyword evidence="4" id="KW-0067">ATP-binding</keyword>
<dbReference type="PANTHER" id="PTHR43382">
    <property type="entry name" value="PROLYL-TRNA SYNTHETASE"/>
    <property type="match status" value="1"/>
</dbReference>
<dbReference type="Pfam" id="PF00587">
    <property type="entry name" value="tRNA-synt_2b"/>
    <property type="match status" value="1"/>
</dbReference>
<dbReference type="SUPFAM" id="SSF55681">
    <property type="entry name" value="Class II aaRS and biotin synthetases"/>
    <property type="match status" value="1"/>
</dbReference>
<dbReference type="AlphaFoldDB" id="A0A1Y2HC44"/>
<accession>A0A1Y2HC44</accession>
<dbReference type="InterPro" id="IPR006195">
    <property type="entry name" value="aa-tRNA-synth_II"/>
</dbReference>
<dbReference type="PROSITE" id="PS50862">
    <property type="entry name" value="AA_TRNA_LIGASE_II"/>
    <property type="match status" value="1"/>
</dbReference>
<evidence type="ECO:0000259" key="8">
    <source>
        <dbReference type="PROSITE" id="PS50862"/>
    </source>
</evidence>
<dbReference type="InterPro" id="IPR016061">
    <property type="entry name" value="Pro-tRNA_ligase_II_C"/>
</dbReference>
<dbReference type="InterPro" id="IPR004499">
    <property type="entry name" value="Pro-tRNA-ligase_IIa_arc-type"/>
</dbReference>
<keyword evidence="3" id="KW-0547">Nucleotide-binding</keyword>
<feature type="domain" description="Aminoacyl-transfer RNA synthetases class-II family profile" evidence="8">
    <location>
        <begin position="73"/>
        <end position="191"/>
    </location>
</feature>
<gene>
    <name evidence="9" type="ORF">BCR44DRAFT_1442017</name>
</gene>
<evidence type="ECO:0000256" key="2">
    <source>
        <dbReference type="ARBA" id="ARBA00022598"/>
    </source>
</evidence>
<dbReference type="Proteomes" id="UP000193411">
    <property type="component" value="Unassembled WGS sequence"/>
</dbReference>
<dbReference type="SUPFAM" id="SSF52954">
    <property type="entry name" value="Class II aaRS ABD-related"/>
    <property type="match status" value="1"/>
</dbReference>
<sequence>MSSATMLTSMAALPKTKPKPAPPTAPSSASIQHPPLPSKSQDPSKWYSTILTRSGMLDYHDVSGCYILRPWSYSIWSHIQSFLNARLTDSGVDNCYFPMFVTSRALDKEQAHSELAEPLAIRPTSETIMYPAFARWITSYRDLPLRLNQWCNVVRWEFKHPQPFLRSREFLWQEGHSAFATAAQADAEDLLAVPVIAGRKSDREKFAGALYTSTVEAATSHALGQNFARIWGLTTRTLGVMVLVHGDDKGLVLPPRVASVQVVVVPCGLTAKLAPEKRDEVMRAADTREQFSPGFKFNDWEMKGVPIRIEVGPRDVANGQVVAVRRDMLGVKTPVPVNGEFARAIQGMMDEMHKDMFERAKRDRDAHVAVIDEWEKDGFVQLVGEESKMVMAPWCGSVECEEKIKEASASASAASAGAGEADERAPAMGAKSLCIPFEQPREVASGTRCFAHGVSGCGKEAVAYGLFGRSH</sequence>
<dbReference type="InterPro" id="IPR002314">
    <property type="entry name" value="aa-tRNA-synt_IIb"/>
</dbReference>
<comment type="caution">
    <text evidence="9">The sequence shown here is derived from an EMBL/GenBank/DDBJ whole genome shotgun (WGS) entry which is preliminary data.</text>
</comment>
<dbReference type="FunFam" id="3.30.110.30:FF:000001">
    <property type="entry name" value="Bifunctional glutamate/proline--tRNA ligase"/>
    <property type="match status" value="1"/>
</dbReference>
<dbReference type="STRING" id="765915.A0A1Y2HC44"/>
<dbReference type="EMBL" id="MCFL01000058">
    <property type="protein sequence ID" value="ORZ31564.1"/>
    <property type="molecule type" value="Genomic_DNA"/>
</dbReference>
<dbReference type="GO" id="GO:0006433">
    <property type="term" value="P:prolyl-tRNA aminoacylation"/>
    <property type="evidence" value="ECO:0007669"/>
    <property type="project" value="InterPro"/>
</dbReference>
<feature type="region of interest" description="Disordered" evidence="7">
    <location>
        <begin position="1"/>
        <end position="43"/>
    </location>
</feature>
<keyword evidence="6" id="KW-0030">Aminoacyl-tRNA synthetase</keyword>
<dbReference type="InterPro" id="IPR045864">
    <property type="entry name" value="aa-tRNA-synth_II/BPL/LPL"/>
</dbReference>
<dbReference type="Gene3D" id="3.30.930.10">
    <property type="entry name" value="Bira Bifunctional Protein, Domain 2"/>
    <property type="match status" value="1"/>
</dbReference>
<organism evidence="9 10">
    <name type="scientific">Catenaria anguillulae PL171</name>
    <dbReference type="NCBI Taxonomy" id="765915"/>
    <lineage>
        <taxon>Eukaryota</taxon>
        <taxon>Fungi</taxon>
        <taxon>Fungi incertae sedis</taxon>
        <taxon>Blastocladiomycota</taxon>
        <taxon>Blastocladiomycetes</taxon>
        <taxon>Blastocladiales</taxon>
        <taxon>Catenariaceae</taxon>
        <taxon>Catenaria</taxon>
    </lineage>
</organism>
<evidence type="ECO:0000256" key="7">
    <source>
        <dbReference type="SAM" id="MobiDB-lite"/>
    </source>
</evidence>
<evidence type="ECO:0000256" key="4">
    <source>
        <dbReference type="ARBA" id="ARBA00022840"/>
    </source>
</evidence>
<dbReference type="Gene3D" id="3.30.110.30">
    <property type="entry name" value="C-terminal domain of ProRS"/>
    <property type="match status" value="1"/>
</dbReference>
<name>A0A1Y2HC44_9FUNG</name>
<dbReference type="GO" id="GO:0005737">
    <property type="term" value="C:cytoplasm"/>
    <property type="evidence" value="ECO:0007669"/>
    <property type="project" value="InterPro"/>
</dbReference>
<evidence type="ECO:0000313" key="10">
    <source>
        <dbReference type="Proteomes" id="UP000193411"/>
    </source>
</evidence>
<dbReference type="SMART" id="SM00946">
    <property type="entry name" value="ProRS-C_1"/>
    <property type="match status" value="1"/>
</dbReference>
<dbReference type="GO" id="GO:0004827">
    <property type="term" value="F:proline-tRNA ligase activity"/>
    <property type="evidence" value="ECO:0007669"/>
    <property type="project" value="UniProtKB-EC"/>
</dbReference>
<evidence type="ECO:0000256" key="3">
    <source>
        <dbReference type="ARBA" id="ARBA00022741"/>
    </source>
</evidence>
<dbReference type="EC" id="6.1.1.15" evidence="1"/>
<keyword evidence="10" id="KW-1185">Reference proteome</keyword>
<dbReference type="InterPro" id="IPR004154">
    <property type="entry name" value="Anticodon-bd"/>
</dbReference>
<dbReference type="Pfam" id="PF03129">
    <property type="entry name" value="HGTP_anticodon"/>
    <property type="match status" value="1"/>
</dbReference>
<keyword evidence="2" id="KW-0436">Ligase</keyword>